<feature type="transmembrane region" description="Helical" evidence="1">
    <location>
        <begin position="85"/>
        <end position="104"/>
    </location>
</feature>
<feature type="transmembrane region" description="Helical" evidence="1">
    <location>
        <begin position="111"/>
        <end position="130"/>
    </location>
</feature>
<accession>A0A7W8GCN6</accession>
<name>A0A7W8GCN6_9DEIO</name>
<keyword evidence="1" id="KW-0812">Transmembrane</keyword>
<evidence type="ECO:0000256" key="1">
    <source>
        <dbReference type="SAM" id="Phobius"/>
    </source>
</evidence>
<feature type="transmembrane region" description="Helical" evidence="1">
    <location>
        <begin position="51"/>
        <end position="79"/>
    </location>
</feature>
<comment type="caution">
    <text evidence="2">The sequence shown here is derived from an EMBL/GenBank/DDBJ whole genome shotgun (WGS) entry which is preliminary data.</text>
</comment>
<reference evidence="2 3" key="1">
    <citation type="submission" date="2020-08" db="EMBL/GenBank/DDBJ databases">
        <title>Genomic Encyclopedia of Type Strains, Phase IV (KMG-IV): sequencing the most valuable type-strain genomes for metagenomic binning, comparative biology and taxonomic classification.</title>
        <authorList>
            <person name="Goeker M."/>
        </authorList>
    </citation>
    <scope>NUCLEOTIDE SEQUENCE [LARGE SCALE GENOMIC DNA]</scope>
    <source>
        <strain evidence="2 3">DSM 101791</strain>
    </source>
</reference>
<gene>
    <name evidence="2" type="ORF">HNQ09_000441</name>
</gene>
<feature type="transmembrane region" description="Helical" evidence="1">
    <location>
        <begin position="20"/>
        <end position="39"/>
    </location>
</feature>
<keyword evidence="1" id="KW-1133">Transmembrane helix</keyword>
<organism evidence="2 3">
    <name type="scientific">Deinococcus budaensis</name>
    <dbReference type="NCBI Taxonomy" id="1665626"/>
    <lineage>
        <taxon>Bacteria</taxon>
        <taxon>Thermotogati</taxon>
        <taxon>Deinococcota</taxon>
        <taxon>Deinococci</taxon>
        <taxon>Deinococcales</taxon>
        <taxon>Deinococcaceae</taxon>
        <taxon>Deinococcus</taxon>
    </lineage>
</organism>
<evidence type="ECO:0000313" key="3">
    <source>
        <dbReference type="Proteomes" id="UP000525389"/>
    </source>
</evidence>
<sequence length="238" mass="24157">MTAPAVGAAPQAGRVSPVWTVLRLLGGWATLGVLAYFMWTPGDWPVRLLAWVLLTILADEFGGWFGYLGAALGGLAFFAPAAPPAQWAVIVPLVGGALVALLLVKHSGGPFVLPFAALIFALPLLAVGRFGTRLDPGLTLPANATFQRTALTAMLLGVGFSFVRQLIGVARRASVRRGAARAAALAGAAPTLAAPPVAVPTAPVPTAPVAAATAPTADADEVIVAAPAPATQEPRRPG</sequence>
<protein>
    <submittedName>
        <fullName evidence="2">Uncharacterized protein</fullName>
    </submittedName>
</protein>
<proteinExistence type="predicted"/>
<dbReference type="RefSeq" id="WP_343057580.1">
    <property type="nucleotide sequence ID" value="NZ_JACHFN010000001.1"/>
</dbReference>
<keyword evidence="1" id="KW-0472">Membrane</keyword>
<dbReference type="Proteomes" id="UP000525389">
    <property type="component" value="Unassembled WGS sequence"/>
</dbReference>
<dbReference type="AlphaFoldDB" id="A0A7W8GCN6"/>
<dbReference type="EMBL" id="JACHFN010000001">
    <property type="protein sequence ID" value="MBB5233024.1"/>
    <property type="molecule type" value="Genomic_DNA"/>
</dbReference>
<evidence type="ECO:0000313" key="2">
    <source>
        <dbReference type="EMBL" id="MBB5233024.1"/>
    </source>
</evidence>
<feature type="transmembrane region" description="Helical" evidence="1">
    <location>
        <begin position="150"/>
        <end position="167"/>
    </location>
</feature>
<keyword evidence="3" id="KW-1185">Reference proteome</keyword>